<accession>A0A2N3HQZ6</accession>
<evidence type="ECO:0000313" key="2">
    <source>
        <dbReference type="EMBL" id="PKQ60460.1"/>
    </source>
</evidence>
<keyword evidence="1" id="KW-0472">Membrane</keyword>
<proteinExistence type="predicted"/>
<keyword evidence="3" id="KW-1185">Reference proteome</keyword>
<dbReference type="AlphaFoldDB" id="A0A2N3HQZ6"/>
<feature type="transmembrane region" description="Helical" evidence="1">
    <location>
        <begin position="6"/>
        <end position="24"/>
    </location>
</feature>
<dbReference type="Proteomes" id="UP000233535">
    <property type="component" value="Unassembled WGS sequence"/>
</dbReference>
<feature type="transmembrane region" description="Helical" evidence="1">
    <location>
        <begin position="105"/>
        <end position="123"/>
    </location>
</feature>
<comment type="caution">
    <text evidence="2">The sequence shown here is derived from an EMBL/GenBank/DDBJ whole genome shotgun (WGS) entry which is preliminary data.</text>
</comment>
<name>A0A2N3HQZ6_9BACT</name>
<gene>
    <name evidence="2" type="ORF">BZG02_19075</name>
</gene>
<sequence>MNISGFRFLIITILILLIPIYGNWKLIAYGEKTEGIVVKIIEENTGMLLSFYSIIAYETNQKEYTLKGPENVEYPVGKKFQILHLSDDPQNAIIFSMKGMYINRYTSTSVVLFILWIAFYLSFSPKSDKRNSGKQKVNSNNKICRKKLV</sequence>
<organism evidence="2 3">
    <name type="scientific">Labilibaculum filiforme</name>
    <dbReference type="NCBI Taxonomy" id="1940526"/>
    <lineage>
        <taxon>Bacteria</taxon>
        <taxon>Pseudomonadati</taxon>
        <taxon>Bacteroidota</taxon>
        <taxon>Bacteroidia</taxon>
        <taxon>Marinilabiliales</taxon>
        <taxon>Marinifilaceae</taxon>
        <taxon>Labilibaculum</taxon>
    </lineage>
</organism>
<evidence type="ECO:0000256" key="1">
    <source>
        <dbReference type="SAM" id="Phobius"/>
    </source>
</evidence>
<dbReference type="OrthoDB" id="1119055at2"/>
<evidence type="ECO:0000313" key="3">
    <source>
        <dbReference type="Proteomes" id="UP000233535"/>
    </source>
</evidence>
<keyword evidence="1" id="KW-1133">Transmembrane helix</keyword>
<dbReference type="RefSeq" id="WP_101263353.1">
    <property type="nucleotide sequence ID" value="NZ_MVDD01000025.1"/>
</dbReference>
<dbReference type="EMBL" id="MVDD01000025">
    <property type="protein sequence ID" value="PKQ60460.1"/>
    <property type="molecule type" value="Genomic_DNA"/>
</dbReference>
<evidence type="ECO:0008006" key="4">
    <source>
        <dbReference type="Google" id="ProtNLM"/>
    </source>
</evidence>
<reference evidence="2 3" key="1">
    <citation type="journal article" date="2017" name="Front. Microbiol.">
        <title>Labilibaculum manganireducens gen. nov., sp. nov. and Labilibaculum filiforme sp. nov., Novel Bacteroidetes Isolated from Subsurface Sediments of the Baltic Sea.</title>
        <authorList>
            <person name="Vandieken V."/>
            <person name="Marshall I.P."/>
            <person name="Niemann H."/>
            <person name="Engelen B."/>
            <person name="Cypionka H."/>
        </authorList>
    </citation>
    <scope>NUCLEOTIDE SEQUENCE [LARGE SCALE GENOMIC DNA]</scope>
    <source>
        <strain evidence="2 3">59.16B</strain>
    </source>
</reference>
<protein>
    <recommendedName>
        <fullName evidence="4">DUF3592 domain-containing protein</fullName>
    </recommendedName>
</protein>
<keyword evidence="1" id="KW-0812">Transmembrane</keyword>